<evidence type="ECO:0000256" key="1">
    <source>
        <dbReference type="SAM" id="MobiDB-lite"/>
    </source>
</evidence>
<sequence>MNGTDGLIRLSRLPSAWYHPADGSISQGRARLLPHQVQQVQIRVATSGLSLTEQLRFIGAESVTVTIHRSILVTHSTQLSAEAAQALDTFLAGVVTAGASIPAAQGLNPDQQLVAAARTAAYTRRWQPAHPEAVRQTLSKFHRLDSLLRTSDSDQPDRHPYQVKEDQKADDARLSRAEAAGHGEHPEAIEERQRSDAASAAEFLAAHPSRHVTLDKALRWMLLVFATAGVGFATAVLRTEEDRWTALAVVSLAAAVLAYGSRQLLADQWIRRQRRLAHQWLATRDPGQLQRGLPPVFLAAWQRPPTTLLRGGETCGWVLAPFLLLAGIVLFTETERFTLIAPLVLLLVGAGSVLWALRCGARRRQLQRQTITEFARLSGTRTDQ</sequence>
<reference evidence="3 4" key="1">
    <citation type="submission" date="2019-12" db="EMBL/GenBank/DDBJ databases">
        <title>Nesterenkonia muleiensis sp. nov., a novel actinobacterium isolated from sap of Populus euphratica.</title>
        <authorList>
            <person name="Wang R."/>
        </authorList>
    </citation>
    <scope>NUCLEOTIDE SEQUENCE [LARGE SCALE GENOMIC DNA]</scope>
    <source>
        <strain evidence="3 4">F10</strain>
    </source>
</reference>
<accession>A0A7K1ULM6</accession>
<dbReference type="AlphaFoldDB" id="A0A7K1ULM6"/>
<evidence type="ECO:0000313" key="4">
    <source>
        <dbReference type="Proteomes" id="UP000460157"/>
    </source>
</evidence>
<dbReference type="RefSeq" id="WP_157324982.1">
    <property type="nucleotide sequence ID" value="NZ_BMFX01000002.1"/>
</dbReference>
<gene>
    <name evidence="3" type="ORF">GNZ21_12870</name>
</gene>
<keyword evidence="4" id="KW-1185">Reference proteome</keyword>
<feature type="transmembrane region" description="Helical" evidence="2">
    <location>
        <begin position="244"/>
        <end position="265"/>
    </location>
</feature>
<dbReference type="OrthoDB" id="2108173at201174"/>
<organism evidence="3 4">
    <name type="scientific">Nesterenkonia alkaliphila</name>
    <dbReference type="NCBI Taxonomy" id="1463631"/>
    <lineage>
        <taxon>Bacteria</taxon>
        <taxon>Bacillati</taxon>
        <taxon>Actinomycetota</taxon>
        <taxon>Actinomycetes</taxon>
        <taxon>Micrococcales</taxon>
        <taxon>Micrococcaceae</taxon>
        <taxon>Nesterenkonia</taxon>
    </lineage>
</organism>
<feature type="compositionally biased region" description="Basic and acidic residues" evidence="1">
    <location>
        <begin position="148"/>
        <end position="195"/>
    </location>
</feature>
<feature type="transmembrane region" description="Helical" evidence="2">
    <location>
        <begin position="337"/>
        <end position="357"/>
    </location>
</feature>
<dbReference type="Proteomes" id="UP000460157">
    <property type="component" value="Unassembled WGS sequence"/>
</dbReference>
<evidence type="ECO:0000313" key="3">
    <source>
        <dbReference type="EMBL" id="MVT27232.1"/>
    </source>
</evidence>
<name>A0A7K1ULM6_9MICC</name>
<keyword evidence="2" id="KW-1133">Transmembrane helix</keyword>
<dbReference type="EMBL" id="WRPM01000095">
    <property type="protein sequence ID" value="MVT27232.1"/>
    <property type="molecule type" value="Genomic_DNA"/>
</dbReference>
<feature type="transmembrane region" description="Helical" evidence="2">
    <location>
        <begin position="314"/>
        <end position="331"/>
    </location>
</feature>
<keyword evidence="2" id="KW-0472">Membrane</keyword>
<protein>
    <submittedName>
        <fullName evidence="3">Uncharacterized protein</fullName>
    </submittedName>
</protein>
<feature type="region of interest" description="Disordered" evidence="1">
    <location>
        <begin position="148"/>
        <end position="196"/>
    </location>
</feature>
<keyword evidence="2" id="KW-0812">Transmembrane</keyword>
<proteinExistence type="predicted"/>
<evidence type="ECO:0000256" key="2">
    <source>
        <dbReference type="SAM" id="Phobius"/>
    </source>
</evidence>
<feature type="transmembrane region" description="Helical" evidence="2">
    <location>
        <begin position="220"/>
        <end position="238"/>
    </location>
</feature>
<comment type="caution">
    <text evidence="3">The sequence shown here is derived from an EMBL/GenBank/DDBJ whole genome shotgun (WGS) entry which is preliminary data.</text>
</comment>